<dbReference type="AlphaFoldDB" id="W9UW47"/>
<evidence type="ECO:0000313" key="1">
    <source>
        <dbReference type="EMBL" id="EXJ11463.1"/>
    </source>
</evidence>
<dbReference type="PATRIC" id="fig|1229521.3.peg.1619"/>
<dbReference type="SUPFAM" id="SSF55729">
    <property type="entry name" value="Acyl-CoA N-acyltransferases (Nat)"/>
    <property type="match status" value="1"/>
</dbReference>
<accession>W9UW47</accession>
<name>W9UW47_9GAMM</name>
<dbReference type="InterPro" id="IPR007434">
    <property type="entry name" value="FemAB-like"/>
</dbReference>
<gene>
    <name evidence="1" type="ORF">D791_01595</name>
</gene>
<dbReference type="InterPro" id="IPR016181">
    <property type="entry name" value="Acyl_CoA_acyltransferase"/>
</dbReference>
<evidence type="ECO:0000313" key="2">
    <source>
        <dbReference type="Proteomes" id="UP000019464"/>
    </source>
</evidence>
<comment type="caution">
    <text evidence="1">The sequence shown here is derived from an EMBL/GenBank/DDBJ whole genome shotgun (WGS) entry which is preliminary data.</text>
</comment>
<proteinExistence type="predicted"/>
<sequence length="348" mass="39858">MYQVRSIEGISEISAKDWNHLCGQDYPFLRHEFLHALEASSAVSPSTGWTPCHLLMNEGRQLIAVMPMYIKTHSYGEYVFDWAWADAWQRYGLPYYPKLLTAIPFTPATGPRIGTHHPLNKIVPLFIEAIQALGESFNTSGWHGLFTEPELTQIGKDQGLFTRLGTQYHWFNRQYSDFEHYLAHMTSRKRKSIRKERDKISKLNLRIRCLEGHEIDSTALNHFYQFYQITHLKRGRKGYLNRAFLNKSSKNYPNSLCCAVSKEARKSSQAPSFLKARRPYLDATGALQKRSMACTSRPAIIKESSTQYDMGCSASILGLKESTKLHAALSPLTLGHCTGWRRQGFSQR</sequence>
<reference evidence="1 2" key="2">
    <citation type="journal article" date="2015" name="Syst. Appl. Microbiol.">
        <title>Nitrincola nitratireducens sp. nov. isolated from a haloalkaline crater lake.</title>
        <authorList>
            <person name="Singh A."/>
            <person name="Vaidya B."/>
            <person name="Tanuku N.R."/>
            <person name="Pinnaka A.K."/>
        </authorList>
    </citation>
    <scope>NUCLEOTIDE SEQUENCE [LARGE SCALE GENOMIC DNA]</scope>
    <source>
        <strain evidence="1 2">AK23</strain>
    </source>
</reference>
<reference evidence="2" key="1">
    <citation type="submission" date="2012-11" db="EMBL/GenBank/DDBJ databases">
        <authorList>
            <person name="Singh A."/>
            <person name="Pinnaka A.K."/>
            <person name="Vaidya B."/>
        </authorList>
    </citation>
    <scope>NUCLEOTIDE SEQUENCE [LARGE SCALE GENOMIC DNA]</scope>
    <source>
        <strain evidence="2">AK23</strain>
    </source>
</reference>
<evidence type="ECO:0008006" key="3">
    <source>
        <dbReference type="Google" id="ProtNLM"/>
    </source>
</evidence>
<dbReference type="PANTHER" id="PTHR47017:SF1">
    <property type="entry name" value="ACYL-COA"/>
    <property type="match status" value="1"/>
</dbReference>
<organism evidence="1 2">
    <name type="scientific">Nitrincola nitratireducens</name>
    <dbReference type="NCBI Taxonomy" id="1229521"/>
    <lineage>
        <taxon>Bacteria</taxon>
        <taxon>Pseudomonadati</taxon>
        <taxon>Pseudomonadota</taxon>
        <taxon>Gammaproteobacteria</taxon>
        <taxon>Oceanospirillales</taxon>
        <taxon>Oceanospirillaceae</taxon>
        <taxon>Nitrincola</taxon>
    </lineage>
</organism>
<dbReference type="PANTHER" id="PTHR47017">
    <property type="entry name" value="ACYL-COA"/>
    <property type="match status" value="1"/>
</dbReference>
<protein>
    <recommendedName>
        <fullName evidence="3">FemAB-related protein, PEP-CTERM system-associated</fullName>
    </recommendedName>
</protein>
<dbReference type="STRING" id="1229521.D791_01595"/>
<dbReference type="EMBL" id="AONB01000006">
    <property type="protein sequence ID" value="EXJ11463.1"/>
    <property type="molecule type" value="Genomic_DNA"/>
</dbReference>
<dbReference type="Pfam" id="PF04339">
    <property type="entry name" value="FemAB_like"/>
    <property type="match status" value="1"/>
</dbReference>
<keyword evidence="2" id="KW-1185">Reference proteome</keyword>
<dbReference type="Proteomes" id="UP000019464">
    <property type="component" value="Unassembled WGS sequence"/>
</dbReference>